<evidence type="ECO:0000313" key="1">
    <source>
        <dbReference type="EMBL" id="KAK5188151.1"/>
    </source>
</evidence>
<accession>A0ABR0LK65</accession>
<sequence>MDDGPFMSPFVDRRCGAHQPWRLADVEGTSRAWYAFVRRQRARPAAVSYYTNSLDSTEYSVSGQDQRYRPRR</sequence>
<evidence type="ECO:0000313" key="2">
    <source>
        <dbReference type="Proteomes" id="UP001357485"/>
    </source>
</evidence>
<keyword evidence="2" id="KW-1185">Reference proteome</keyword>
<dbReference type="Proteomes" id="UP001357485">
    <property type="component" value="Unassembled WGS sequence"/>
</dbReference>
<name>A0ABR0LK65_9PEZI</name>
<organism evidence="1 2">
    <name type="scientific">Cryomyces antarcticus</name>
    <dbReference type="NCBI Taxonomy" id="329879"/>
    <lineage>
        <taxon>Eukaryota</taxon>
        <taxon>Fungi</taxon>
        <taxon>Dikarya</taxon>
        <taxon>Ascomycota</taxon>
        <taxon>Pezizomycotina</taxon>
        <taxon>Dothideomycetes</taxon>
        <taxon>Dothideomycetes incertae sedis</taxon>
        <taxon>Cryomyces</taxon>
    </lineage>
</organism>
<feature type="non-terminal residue" evidence="1">
    <location>
        <position position="72"/>
    </location>
</feature>
<reference evidence="1 2" key="1">
    <citation type="submission" date="2023-08" db="EMBL/GenBank/DDBJ databases">
        <title>Black Yeasts Isolated from many extreme environments.</title>
        <authorList>
            <person name="Coleine C."/>
            <person name="Stajich J.E."/>
            <person name="Selbmann L."/>
        </authorList>
    </citation>
    <scope>NUCLEOTIDE SEQUENCE [LARGE SCALE GENOMIC DNA]</scope>
    <source>
        <strain evidence="1 2">CCFEE 536</strain>
    </source>
</reference>
<proteinExistence type="predicted"/>
<dbReference type="EMBL" id="JAVRRA010018513">
    <property type="protein sequence ID" value="KAK5188151.1"/>
    <property type="molecule type" value="Genomic_DNA"/>
</dbReference>
<gene>
    <name evidence="1" type="ORF">LTR16_008649</name>
</gene>
<protein>
    <submittedName>
        <fullName evidence="1">Uncharacterized protein</fullName>
    </submittedName>
</protein>
<comment type="caution">
    <text evidence="1">The sequence shown here is derived from an EMBL/GenBank/DDBJ whole genome shotgun (WGS) entry which is preliminary data.</text>
</comment>